<dbReference type="AlphaFoldDB" id="X1QWH0"/>
<sequence>EKGIREASDKKLPPGIILLEGDFFDQINKVEDHSIDLLVVDPPYGVMDDYEWDKKDIKFADDWIKETKPKLKENYAGFIFCDSRRGYDFETILRQYFEIKNRIIW</sequence>
<dbReference type="GO" id="GO:0003677">
    <property type="term" value="F:DNA binding"/>
    <property type="evidence" value="ECO:0007669"/>
    <property type="project" value="InterPro"/>
</dbReference>
<organism evidence="5">
    <name type="scientific">marine sediment metagenome</name>
    <dbReference type="NCBI Taxonomy" id="412755"/>
    <lineage>
        <taxon>unclassified sequences</taxon>
        <taxon>metagenomes</taxon>
        <taxon>ecological metagenomes</taxon>
    </lineage>
</organism>
<name>X1QWH0_9ZZZZ</name>
<evidence type="ECO:0000256" key="1">
    <source>
        <dbReference type="ARBA" id="ARBA00006594"/>
    </source>
</evidence>
<dbReference type="PROSITE" id="PS00092">
    <property type="entry name" value="N6_MTASE"/>
    <property type="match status" value="1"/>
</dbReference>
<keyword evidence="2" id="KW-0489">Methyltransferase</keyword>
<dbReference type="Gene3D" id="3.40.50.150">
    <property type="entry name" value="Vaccinia Virus protein VP39"/>
    <property type="match status" value="1"/>
</dbReference>
<comment type="similarity">
    <text evidence="1">Belongs to the N(4)/N(6)-methyltransferase family.</text>
</comment>
<dbReference type="Pfam" id="PF01555">
    <property type="entry name" value="N6_N4_Mtase"/>
    <property type="match status" value="1"/>
</dbReference>
<dbReference type="InterPro" id="IPR002052">
    <property type="entry name" value="DNA_methylase_N6_adenine_CS"/>
</dbReference>
<protein>
    <recommendedName>
        <fullName evidence="4">DNA methylase N-4/N-6 domain-containing protein</fullName>
    </recommendedName>
</protein>
<feature type="non-terminal residue" evidence="5">
    <location>
        <position position="105"/>
    </location>
</feature>
<feature type="non-terminal residue" evidence="5">
    <location>
        <position position="1"/>
    </location>
</feature>
<dbReference type="GO" id="GO:0008170">
    <property type="term" value="F:N-methyltransferase activity"/>
    <property type="evidence" value="ECO:0007669"/>
    <property type="project" value="InterPro"/>
</dbReference>
<dbReference type="EMBL" id="BARW01013940">
    <property type="protein sequence ID" value="GAI72912.1"/>
    <property type="molecule type" value="Genomic_DNA"/>
</dbReference>
<comment type="caution">
    <text evidence="5">The sequence shown here is derived from an EMBL/GenBank/DDBJ whole genome shotgun (WGS) entry which is preliminary data.</text>
</comment>
<proteinExistence type="inferred from homology"/>
<feature type="domain" description="DNA methylase N-4/N-6" evidence="4">
    <location>
        <begin position="35"/>
        <end position="105"/>
    </location>
</feature>
<dbReference type="SUPFAM" id="SSF53335">
    <property type="entry name" value="S-adenosyl-L-methionine-dependent methyltransferases"/>
    <property type="match status" value="1"/>
</dbReference>
<evidence type="ECO:0000313" key="5">
    <source>
        <dbReference type="EMBL" id="GAI72912.1"/>
    </source>
</evidence>
<accession>X1QWH0</accession>
<evidence type="ECO:0000256" key="3">
    <source>
        <dbReference type="ARBA" id="ARBA00022679"/>
    </source>
</evidence>
<evidence type="ECO:0000259" key="4">
    <source>
        <dbReference type="Pfam" id="PF01555"/>
    </source>
</evidence>
<keyword evidence="3" id="KW-0808">Transferase</keyword>
<gene>
    <name evidence="5" type="ORF">S12H4_25146</name>
</gene>
<dbReference type="InterPro" id="IPR002941">
    <property type="entry name" value="DNA_methylase_N4/N6"/>
</dbReference>
<evidence type="ECO:0000256" key="2">
    <source>
        <dbReference type="ARBA" id="ARBA00022603"/>
    </source>
</evidence>
<dbReference type="GO" id="GO:0032259">
    <property type="term" value="P:methylation"/>
    <property type="evidence" value="ECO:0007669"/>
    <property type="project" value="UniProtKB-KW"/>
</dbReference>
<reference evidence="5" key="1">
    <citation type="journal article" date="2014" name="Front. Microbiol.">
        <title>High frequency of phylogenetically diverse reductive dehalogenase-homologous genes in deep subseafloor sedimentary metagenomes.</title>
        <authorList>
            <person name="Kawai M."/>
            <person name="Futagami T."/>
            <person name="Toyoda A."/>
            <person name="Takaki Y."/>
            <person name="Nishi S."/>
            <person name="Hori S."/>
            <person name="Arai W."/>
            <person name="Tsubouchi T."/>
            <person name="Morono Y."/>
            <person name="Uchiyama I."/>
            <person name="Ito T."/>
            <person name="Fujiyama A."/>
            <person name="Inagaki F."/>
            <person name="Takami H."/>
        </authorList>
    </citation>
    <scope>NUCLEOTIDE SEQUENCE</scope>
    <source>
        <strain evidence="5">Expedition CK06-06</strain>
    </source>
</reference>
<dbReference type="InterPro" id="IPR029063">
    <property type="entry name" value="SAM-dependent_MTases_sf"/>
</dbReference>